<sequence>MLAAWWVQQLLRRAADAEAALESLQAALQHEKENRAMERKGRTNAEKQLRYVRMQLAAAQANAAEPESTAGGAPDGASLPDVAAAAGDDPGDGNDGGEDEGGGPMVLEKLGAAASSVAGVRGQHAPITMFPMRPIGVLQTCFSTRNGTPRQPLLVPAARGVLRLAPYVSPDCLEGLTQYSHCWVLYLFHANTNMPRVIASTTSGKGLAGPAPTAFKAKIRVPRLDGAKMGVLATRTPHRPAPIGLSVAKILGVEGGTLILGGADIVDGSPVLDIKPYVPFCDSVPGASAPPWVKAEADDETLRLSSVVVPPGVETMVGRVWRAQRGGSVYKSAAEVVELIKQVLSRDIRSLNQRLNIHPVGSKAGQQQQQQQQAAGTPALAAASSSSSNHLGSDAGAISSRAAGDGDGNGDGEAARGRYIVVLDGMDVTYDLEADGTVVLRGVFPLGGGVDGGEELAAAAGAEAEERARRLAGAAV</sequence>
<evidence type="ECO:0000256" key="4">
    <source>
        <dbReference type="SAM" id="MobiDB-lite"/>
    </source>
</evidence>
<dbReference type="InterPro" id="IPR023370">
    <property type="entry name" value="TrmO-like_N"/>
</dbReference>
<evidence type="ECO:0000256" key="2">
    <source>
        <dbReference type="ARBA" id="ARBA00033753"/>
    </source>
</evidence>
<name>A0A0D2K7G7_9CHLO</name>
<dbReference type="CDD" id="cd09281">
    <property type="entry name" value="UPF0066"/>
    <property type="match status" value="1"/>
</dbReference>
<dbReference type="EMBL" id="KK100405">
    <property type="protein sequence ID" value="KIZ06178.1"/>
    <property type="molecule type" value="Genomic_DNA"/>
</dbReference>
<evidence type="ECO:0000256" key="3">
    <source>
        <dbReference type="SAM" id="Coils"/>
    </source>
</evidence>
<gene>
    <name evidence="6" type="ORF">MNEG_1783</name>
</gene>
<feature type="domain" description="TsaA-like" evidence="5">
    <location>
        <begin position="132"/>
        <end position="286"/>
    </location>
</feature>
<accession>A0A0D2K7G7</accession>
<dbReference type="InterPro" id="IPR040372">
    <property type="entry name" value="YaeB-like"/>
</dbReference>
<protein>
    <submittedName>
        <fullName evidence="6">Nef-associated protein 1</fullName>
    </submittedName>
</protein>
<dbReference type="PANTHER" id="PTHR12818">
    <property type="entry name" value="TRNA (ADENINE(37)-N6)-METHYLTRANSFERASE"/>
    <property type="match status" value="1"/>
</dbReference>
<dbReference type="Proteomes" id="UP000054498">
    <property type="component" value="Unassembled WGS sequence"/>
</dbReference>
<keyword evidence="7" id="KW-1185">Reference proteome</keyword>
<dbReference type="OrthoDB" id="4882at2759"/>
<proteinExistence type="inferred from homology"/>
<organism evidence="6 7">
    <name type="scientific">Monoraphidium neglectum</name>
    <dbReference type="NCBI Taxonomy" id="145388"/>
    <lineage>
        <taxon>Eukaryota</taxon>
        <taxon>Viridiplantae</taxon>
        <taxon>Chlorophyta</taxon>
        <taxon>core chlorophytes</taxon>
        <taxon>Chlorophyceae</taxon>
        <taxon>CS clade</taxon>
        <taxon>Sphaeropleales</taxon>
        <taxon>Selenastraceae</taxon>
        <taxon>Monoraphidium</taxon>
    </lineage>
</organism>
<evidence type="ECO:0000313" key="7">
    <source>
        <dbReference type="Proteomes" id="UP000054498"/>
    </source>
</evidence>
<dbReference type="SUPFAM" id="SSF118196">
    <property type="entry name" value="YaeB-like"/>
    <property type="match status" value="1"/>
</dbReference>
<reference evidence="6 7" key="1">
    <citation type="journal article" date="2013" name="BMC Genomics">
        <title>Reconstruction of the lipid metabolism for the microalga Monoraphidium neglectum from its genome sequence reveals characteristics suitable for biofuel production.</title>
        <authorList>
            <person name="Bogen C."/>
            <person name="Al-Dilaimi A."/>
            <person name="Albersmeier A."/>
            <person name="Wichmann J."/>
            <person name="Grundmann M."/>
            <person name="Rupp O."/>
            <person name="Lauersen K.J."/>
            <person name="Blifernez-Klassen O."/>
            <person name="Kalinowski J."/>
            <person name="Goesmann A."/>
            <person name="Mussgnug J.H."/>
            <person name="Kruse O."/>
        </authorList>
    </citation>
    <scope>NUCLEOTIDE SEQUENCE [LARGE SCALE GENOMIC DNA]</scope>
    <source>
        <strain evidence="6 7">SAG 48.87</strain>
    </source>
</reference>
<dbReference type="AlphaFoldDB" id="A0A0D2K7G7"/>
<feature type="compositionally biased region" description="Low complexity" evidence="4">
    <location>
        <begin position="361"/>
        <end position="396"/>
    </location>
</feature>
<dbReference type="InterPro" id="IPR036413">
    <property type="entry name" value="YaeB-like_sf"/>
</dbReference>
<dbReference type="Pfam" id="PF01980">
    <property type="entry name" value="TrmO_N"/>
    <property type="match status" value="1"/>
</dbReference>
<feature type="region of interest" description="Disordered" evidence="4">
    <location>
        <begin position="60"/>
        <end position="105"/>
    </location>
</feature>
<keyword evidence="1" id="KW-0949">S-adenosyl-L-methionine</keyword>
<keyword evidence="3" id="KW-0175">Coiled coil</keyword>
<comment type="similarity">
    <text evidence="2">Belongs to the tRNA methyltransferase O family.</text>
</comment>
<feature type="region of interest" description="Disordered" evidence="4">
    <location>
        <begin position="361"/>
        <end position="410"/>
    </location>
</feature>
<dbReference type="RefSeq" id="XP_013905197.1">
    <property type="nucleotide sequence ID" value="XM_014049743.1"/>
</dbReference>
<evidence type="ECO:0000256" key="1">
    <source>
        <dbReference type="ARBA" id="ARBA00022691"/>
    </source>
</evidence>
<dbReference type="Gene3D" id="2.40.30.70">
    <property type="entry name" value="YaeB-like"/>
    <property type="match status" value="1"/>
</dbReference>
<dbReference type="PANTHER" id="PTHR12818:SF0">
    <property type="entry name" value="TRNA (ADENINE(37)-N6)-METHYLTRANSFERASE"/>
    <property type="match status" value="1"/>
</dbReference>
<feature type="coiled-coil region" evidence="3">
    <location>
        <begin position="7"/>
        <end position="34"/>
    </location>
</feature>
<evidence type="ECO:0000313" key="6">
    <source>
        <dbReference type="EMBL" id="KIZ06178.1"/>
    </source>
</evidence>
<dbReference type="PROSITE" id="PS51668">
    <property type="entry name" value="TSAA_2"/>
    <property type="match status" value="1"/>
</dbReference>
<evidence type="ECO:0000259" key="5">
    <source>
        <dbReference type="PROSITE" id="PS51668"/>
    </source>
</evidence>
<dbReference type="GeneID" id="25734661"/>
<dbReference type="STRING" id="145388.A0A0D2K7G7"/>
<dbReference type="KEGG" id="mng:MNEG_1783"/>
<feature type="compositionally biased region" description="Acidic residues" evidence="4">
    <location>
        <begin position="89"/>
        <end position="101"/>
    </location>
</feature>
<dbReference type="InterPro" id="IPR036414">
    <property type="entry name" value="YaeB_N_sf"/>
</dbReference>
<dbReference type="FunFam" id="2.40.30.70:FF:000003">
    <property type="entry name" value="tRNA (Adenine(37)-N6)-methyltransferase isoform A"/>
    <property type="match status" value="1"/>
</dbReference>